<gene>
    <name evidence="9" type="primary">recA</name>
    <name evidence="15" type="ORF">BcFMB_08565</name>
    <name evidence="16" type="ORF">BCHO_1371</name>
</gene>
<dbReference type="AlphaFoldDB" id="A0A087ADQ6"/>
<feature type="compositionally biased region" description="Acidic residues" evidence="12">
    <location>
        <begin position="361"/>
        <end position="373"/>
    </location>
</feature>
<dbReference type="GO" id="GO:0009432">
    <property type="term" value="P:SOS response"/>
    <property type="evidence" value="ECO:0007669"/>
    <property type="project" value="UniProtKB-UniRule"/>
</dbReference>
<organism evidence="16 17">
    <name type="scientific">Bifidobacterium choerinum</name>
    <dbReference type="NCBI Taxonomy" id="35760"/>
    <lineage>
        <taxon>Bacteria</taxon>
        <taxon>Bacillati</taxon>
        <taxon>Actinomycetota</taxon>
        <taxon>Actinomycetes</taxon>
        <taxon>Bifidobacteriales</taxon>
        <taxon>Bifidobacteriaceae</taxon>
        <taxon>Bifidobacterium</taxon>
    </lineage>
</organism>
<dbReference type="Pfam" id="PF00154">
    <property type="entry name" value="RecA_N"/>
    <property type="match status" value="1"/>
</dbReference>
<evidence type="ECO:0000256" key="9">
    <source>
        <dbReference type="HAMAP-Rule" id="MF_00268"/>
    </source>
</evidence>
<keyword evidence="6 9" id="KW-0233">DNA recombination</keyword>
<keyword evidence="9" id="KW-0963">Cytoplasm</keyword>
<evidence type="ECO:0000256" key="2">
    <source>
        <dbReference type="ARBA" id="ARBA00015553"/>
    </source>
</evidence>
<keyword evidence="3 9" id="KW-0547">Nucleotide-binding</keyword>
<evidence type="ECO:0000256" key="7">
    <source>
        <dbReference type="ARBA" id="ARBA00023236"/>
    </source>
</evidence>
<protein>
    <recommendedName>
        <fullName evidence="2 9">Protein RecA</fullName>
    </recommendedName>
    <alternativeName>
        <fullName evidence="8 9">Recombinase A</fullName>
    </alternativeName>
</protein>
<evidence type="ECO:0000256" key="3">
    <source>
        <dbReference type="ARBA" id="ARBA00022741"/>
    </source>
</evidence>
<dbReference type="EMBL" id="JGYU01000008">
    <property type="protein sequence ID" value="KFI56906.1"/>
    <property type="molecule type" value="Genomic_DNA"/>
</dbReference>
<dbReference type="HAMAP" id="MF_00268">
    <property type="entry name" value="RecA"/>
    <property type="match status" value="1"/>
</dbReference>
<sequence length="386" mass="41408">MAAAKAEKAKESDKDMSFGPNVDPRRQEALRNALKQVEKSFGKGSAMRLGDKPVQDVEVIPTGSLALDMALGIGGLPRGRIVEIYGPESSGKTTLALHVVANAQKNGGVAAFIDAEHALDPVYARNLGVDTDSLIVSQPDNGEQALEIADMLIRSGALDVIVIDSVAALVPKAEIEGDMGDSHVGLQARLMSQALRKMTGALAQANTTAIFINQLREKIGVFFGSPETTTGGKALKFYASVRMDIRRIQTLKNGDEAVGNRTKVKVVKNKMAPPFKSAEFDVLYGEGISREGSVLDMALQTDIVKKSGSWFTYEGEQLGQGRENVRRFLKDNPQIVDEIENKVKIAYGLIDAPEDTFAQGEEVESTIESEDIAATEAGGETAKKNG</sequence>
<evidence type="ECO:0000256" key="11">
    <source>
        <dbReference type="RuleBase" id="RU004527"/>
    </source>
</evidence>
<evidence type="ECO:0000259" key="13">
    <source>
        <dbReference type="PROSITE" id="PS50162"/>
    </source>
</evidence>
<dbReference type="InterPro" id="IPR020588">
    <property type="entry name" value="RecA_ATP-bd"/>
</dbReference>
<evidence type="ECO:0000256" key="8">
    <source>
        <dbReference type="ARBA" id="ARBA00033319"/>
    </source>
</evidence>
<keyword evidence="9 10" id="KW-0234">DNA repair</keyword>
<dbReference type="Pfam" id="PF21096">
    <property type="entry name" value="RecA_C"/>
    <property type="match status" value="1"/>
</dbReference>
<evidence type="ECO:0000256" key="6">
    <source>
        <dbReference type="ARBA" id="ARBA00023172"/>
    </source>
</evidence>
<dbReference type="KEGG" id="bcho:BcFMB_08565"/>
<dbReference type="GO" id="GO:0003684">
    <property type="term" value="F:damaged DNA binding"/>
    <property type="evidence" value="ECO:0007669"/>
    <property type="project" value="UniProtKB-UniRule"/>
</dbReference>
<evidence type="ECO:0000256" key="4">
    <source>
        <dbReference type="ARBA" id="ARBA00022840"/>
    </source>
</evidence>
<dbReference type="Gene3D" id="3.40.50.300">
    <property type="entry name" value="P-loop containing nucleotide triphosphate hydrolases"/>
    <property type="match status" value="1"/>
</dbReference>
<dbReference type="FunFam" id="3.40.50.300:FF:000087">
    <property type="entry name" value="Recombinase RecA"/>
    <property type="match status" value="1"/>
</dbReference>
<dbReference type="PANTHER" id="PTHR45900:SF1">
    <property type="entry name" value="MITOCHONDRIAL DNA REPAIR PROTEIN RECA HOMOLOG-RELATED"/>
    <property type="match status" value="1"/>
</dbReference>
<feature type="region of interest" description="Disordered" evidence="12">
    <location>
        <begin position="1"/>
        <end position="30"/>
    </location>
</feature>
<dbReference type="SMART" id="SM00382">
    <property type="entry name" value="AAA"/>
    <property type="match status" value="1"/>
</dbReference>
<reference evidence="16 17" key="1">
    <citation type="submission" date="2014-03" db="EMBL/GenBank/DDBJ databases">
        <title>Genomics of Bifidobacteria.</title>
        <authorList>
            <person name="Ventura M."/>
            <person name="Milani C."/>
            <person name="Lugli G.A."/>
        </authorList>
    </citation>
    <scope>NUCLEOTIDE SEQUENCE [LARGE SCALE GENOMIC DNA]</scope>
    <source>
        <strain evidence="16 17">LMG 10510</strain>
    </source>
</reference>
<feature type="compositionally biased region" description="Basic and acidic residues" evidence="12">
    <location>
        <begin position="1"/>
        <end position="16"/>
    </location>
</feature>
<comment type="function">
    <text evidence="9">Can catalyze the hydrolysis of ATP in the presence of single-stranded DNA, the ATP-dependent uptake of single-stranded DNA by duplex DNA, and the ATP-dependent hybridization of homologous single-stranded DNAs. It interacts with LexA causing its activation and leading to its autocatalytic cleavage.</text>
</comment>
<dbReference type="GO" id="GO:0140664">
    <property type="term" value="F:ATP-dependent DNA damage sensor activity"/>
    <property type="evidence" value="ECO:0007669"/>
    <property type="project" value="InterPro"/>
</dbReference>
<keyword evidence="7 9" id="KW-0742">SOS response</keyword>
<dbReference type="OrthoDB" id="9776733at2"/>
<dbReference type="PRINTS" id="PR00142">
    <property type="entry name" value="RECA"/>
</dbReference>
<dbReference type="PROSITE" id="PS50163">
    <property type="entry name" value="RECA_3"/>
    <property type="match status" value="1"/>
</dbReference>
<dbReference type="InterPro" id="IPR049428">
    <property type="entry name" value="RecA-like_N"/>
</dbReference>
<evidence type="ECO:0000256" key="12">
    <source>
        <dbReference type="SAM" id="MobiDB-lite"/>
    </source>
</evidence>
<dbReference type="GO" id="GO:0006281">
    <property type="term" value="P:DNA repair"/>
    <property type="evidence" value="ECO:0007669"/>
    <property type="project" value="UniProtKB-UniRule"/>
</dbReference>
<dbReference type="PANTHER" id="PTHR45900">
    <property type="entry name" value="RECA"/>
    <property type="match status" value="1"/>
</dbReference>
<reference evidence="15 18" key="2">
    <citation type="submission" date="2016-11" db="EMBL/GenBank/DDBJ databases">
        <title>complete genome sequence of Bifidobacterium choerinum strain FMB-1.</title>
        <authorList>
            <person name="Park C.-S."/>
            <person name="Jung D.-H."/>
            <person name="Choi D.-S."/>
        </authorList>
    </citation>
    <scope>NUCLEOTIDE SEQUENCE [LARGE SCALE GENOMIC DNA]</scope>
    <source>
        <strain evidence="15 18">FMB-1</strain>
    </source>
</reference>
<dbReference type="Proteomes" id="UP000028995">
    <property type="component" value="Unassembled WGS sequence"/>
</dbReference>
<dbReference type="InterPro" id="IPR027417">
    <property type="entry name" value="P-loop_NTPase"/>
</dbReference>
<dbReference type="InterPro" id="IPR013765">
    <property type="entry name" value="DNA_recomb/repair_RecA"/>
</dbReference>
<comment type="similarity">
    <text evidence="1 9 11">Belongs to the RecA family.</text>
</comment>
<feature type="domain" description="RecA family profile 2" evidence="14">
    <location>
        <begin position="220"/>
        <end position="293"/>
    </location>
</feature>
<dbReference type="SUPFAM" id="SSF52540">
    <property type="entry name" value="P-loop containing nucleoside triphosphate hydrolases"/>
    <property type="match status" value="1"/>
</dbReference>
<proteinExistence type="inferred from homology"/>
<evidence type="ECO:0000256" key="1">
    <source>
        <dbReference type="ARBA" id="ARBA00009391"/>
    </source>
</evidence>
<evidence type="ECO:0000313" key="17">
    <source>
        <dbReference type="Proteomes" id="UP000028995"/>
    </source>
</evidence>
<keyword evidence="5 9" id="KW-0238">DNA-binding</keyword>
<feature type="region of interest" description="Disordered" evidence="12">
    <location>
        <begin position="361"/>
        <end position="386"/>
    </location>
</feature>
<dbReference type="InterPro" id="IPR020584">
    <property type="entry name" value="DNA_recomb/repair_RecA_CS"/>
</dbReference>
<name>A0A087ADQ6_9BIFI</name>
<keyword evidence="17" id="KW-1185">Reference proteome</keyword>
<dbReference type="InterPro" id="IPR023400">
    <property type="entry name" value="RecA_C_sf"/>
</dbReference>
<dbReference type="GO" id="GO:0005524">
    <property type="term" value="F:ATP binding"/>
    <property type="evidence" value="ECO:0007669"/>
    <property type="project" value="UniProtKB-UniRule"/>
</dbReference>
<feature type="domain" description="RecA family profile 1" evidence="13">
    <location>
        <begin position="56"/>
        <end position="215"/>
    </location>
</feature>
<dbReference type="SUPFAM" id="SSF54752">
    <property type="entry name" value="RecA protein, C-terminal domain"/>
    <property type="match status" value="1"/>
</dbReference>
<evidence type="ECO:0000313" key="15">
    <source>
        <dbReference type="EMBL" id="ATU20961.1"/>
    </source>
</evidence>
<dbReference type="NCBIfam" id="TIGR02012">
    <property type="entry name" value="tigrfam_recA"/>
    <property type="match status" value="1"/>
</dbReference>
<dbReference type="GO" id="GO:0006310">
    <property type="term" value="P:DNA recombination"/>
    <property type="evidence" value="ECO:0007669"/>
    <property type="project" value="UniProtKB-UniRule"/>
</dbReference>
<dbReference type="eggNOG" id="COG0468">
    <property type="taxonomic scope" value="Bacteria"/>
</dbReference>
<dbReference type="GO" id="GO:0005829">
    <property type="term" value="C:cytosol"/>
    <property type="evidence" value="ECO:0007669"/>
    <property type="project" value="TreeGrafter"/>
</dbReference>
<dbReference type="CDD" id="cd00983">
    <property type="entry name" value="RecA"/>
    <property type="match status" value="1"/>
</dbReference>
<evidence type="ECO:0000313" key="18">
    <source>
        <dbReference type="Proteomes" id="UP000229907"/>
    </source>
</evidence>
<dbReference type="GO" id="GO:0003697">
    <property type="term" value="F:single-stranded DNA binding"/>
    <property type="evidence" value="ECO:0007669"/>
    <property type="project" value="UniProtKB-UniRule"/>
</dbReference>
<dbReference type="Proteomes" id="UP000229907">
    <property type="component" value="Chromosome"/>
</dbReference>
<keyword evidence="4 9" id="KW-0067">ATP-binding</keyword>
<accession>A0A087ADQ6</accession>
<dbReference type="InterPro" id="IPR049261">
    <property type="entry name" value="RecA-like_C"/>
</dbReference>
<dbReference type="InterPro" id="IPR003593">
    <property type="entry name" value="AAA+_ATPase"/>
</dbReference>
<evidence type="ECO:0000259" key="14">
    <source>
        <dbReference type="PROSITE" id="PS50163"/>
    </source>
</evidence>
<dbReference type="STRING" id="35760.BCHO_1371"/>
<keyword evidence="9 11" id="KW-0227">DNA damage</keyword>
<dbReference type="PROSITE" id="PS00321">
    <property type="entry name" value="RECA_1"/>
    <property type="match status" value="1"/>
</dbReference>
<dbReference type="InterPro" id="IPR020587">
    <property type="entry name" value="RecA_monomer-monomer_interface"/>
</dbReference>
<feature type="binding site" evidence="9">
    <location>
        <begin position="86"/>
        <end position="93"/>
    </location>
    <ligand>
        <name>ATP</name>
        <dbReference type="ChEBI" id="CHEBI:30616"/>
    </ligand>
</feature>
<evidence type="ECO:0000313" key="16">
    <source>
        <dbReference type="EMBL" id="KFI56906.1"/>
    </source>
</evidence>
<dbReference type="PROSITE" id="PS50162">
    <property type="entry name" value="RECA_2"/>
    <property type="match status" value="1"/>
</dbReference>
<dbReference type="EMBL" id="CP018044">
    <property type="protein sequence ID" value="ATU20961.1"/>
    <property type="molecule type" value="Genomic_DNA"/>
</dbReference>
<evidence type="ECO:0000256" key="10">
    <source>
        <dbReference type="RuleBase" id="RU000526"/>
    </source>
</evidence>
<comment type="subcellular location">
    <subcellularLocation>
        <location evidence="9">Cytoplasm</location>
    </subcellularLocation>
</comment>
<evidence type="ECO:0000256" key="5">
    <source>
        <dbReference type="ARBA" id="ARBA00023125"/>
    </source>
</evidence>